<gene>
    <name evidence="5" type="ORF">AKO1_008898</name>
</gene>
<dbReference type="PROSITE" id="PS01186">
    <property type="entry name" value="EGF_2"/>
    <property type="match status" value="1"/>
</dbReference>
<evidence type="ECO:0000313" key="5">
    <source>
        <dbReference type="EMBL" id="KAL0487900.1"/>
    </source>
</evidence>
<keyword evidence="2" id="KW-0472">Membrane</keyword>
<dbReference type="AlphaFoldDB" id="A0AAW2ZEK6"/>
<dbReference type="SUPFAM" id="SSF50985">
    <property type="entry name" value="RCC1/BLIP-II"/>
    <property type="match status" value="1"/>
</dbReference>
<evidence type="ECO:0000259" key="4">
    <source>
        <dbReference type="PROSITE" id="PS01186"/>
    </source>
</evidence>
<dbReference type="InterPro" id="IPR051553">
    <property type="entry name" value="Ran_GTPase-activating"/>
</dbReference>
<dbReference type="PROSITE" id="PS50012">
    <property type="entry name" value="RCC1_3"/>
    <property type="match status" value="4"/>
</dbReference>
<keyword evidence="2" id="KW-0812">Transmembrane</keyword>
<feature type="transmembrane region" description="Helical" evidence="2">
    <location>
        <begin position="691"/>
        <end position="714"/>
    </location>
</feature>
<comment type="caution">
    <text evidence="5">The sequence shown here is derived from an EMBL/GenBank/DDBJ whole genome shotgun (WGS) entry which is preliminary data.</text>
</comment>
<dbReference type="GO" id="GO:0005085">
    <property type="term" value="F:guanyl-nucleotide exchange factor activity"/>
    <property type="evidence" value="ECO:0007669"/>
    <property type="project" value="TreeGrafter"/>
</dbReference>
<evidence type="ECO:0000313" key="6">
    <source>
        <dbReference type="Proteomes" id="UP001431209"/>
    </source>
</evidence>
<feature type="repeat" description="RCC1" evidence="1">
    <location>
        <begin position="225"/>
        <end position="283"/>
    </location>
</feature>
<evidence type="ECO:0000256" key="2">
    <source>
        <dbReference type="SAM" id="Phobius"/>
    </source>
</evidence>
<keyword evidence="6" id="KW-1185">Reference proteome</keyword>
<protein>
    <submittedName>
        <fullName evidence="5">RCC1 and BTB domain-containing protein</fullName>
    </submittedName>
</protein>
<dbReference type="PANTHER" id="PTHR45982:SF1">
    <property type="entry name" value="REGULATOR OF CHROMOSOME CONDENSATION"/>
    <property type="match status" value="1"/>
</dbReference>
<dbReference type="InterPro" id="IPR009091">
    <property type="entry name" value="RCC1/BLIP-II"/>
</dbReference>
<reference evidence="5 6" key="1">
    <citation type="submission" date="2024-03" db="EMBL/GenBank/DDBJ databases">
        <title>The Acrasis kona genome and developmental transcriptomes reveal deep origins of eukaryotic multicellular pathways.</title>
        <authorList>
            <person name="Sheikh S."/>
            <person name="Fu C.-J."/>
            <person name="Brown M.W."/>
            <person name="Baldauf S.L."/>
        </authorList>
    </citation>
    <scope>NUCLEOTIDE SEQUENCE [LARGE SCALE GENOMIC DNA]</scope>
    <source>
        <strain evidence="5 6">ATCC MYA-3509</strain>
    </source>
</reference>
<dbReference type="PROSITE" id="PS00022">
    <property type="entry name" value="EGF_1"/>
    <property type="match status" value="2"/>
</dbReference>
<feature type="domain" description="EGF-like" evidence="3">
    <location>
        <begin position="382"/>
        <end position="393"/>
    </location>
</feature>
<evidence type="ECO:0000256" key="1">
    <source>
        <dbReference type="PROSITE-ProRule" id="PRU00235"/>
    </source>
</evidence>
<name>A0AAW2ZEK6_9EUKA</name>
<dbReference type="Gene3D" id="2.10.25.10">
    <property type="entry name" value="Laminin"/>
    <property type="match status" value="1"/>
</dbReference>
<feature type="transmembrane region" description="Helical" evidence="2">
    <location>
        <begin position="535"/>
        <end position="554"/>
    </location>
</feature>
<dbReference type="Proteomes" id="UP001431209">
    <property type="component" value="Unassembled WGS sequence"/>
</dbReference>
<sequence>MAIGTDNNIYGVGVNTDNQITSAVSTNLATWTQFPKSGYLVGRTVMQLALMPQTTIVLTTDGKISCYGINSVGQCGDTTTTKRTTPVQVWPAGTLSFKQIAAGDNYGCALTTTGKVYCWGSNVYGQVRDATTTNRMTPVIVGGSNAQYYTATYIATAGYGMGIAITTVGIYGYNLNGLLGTTSTTNPLTTPAGVKAFASGGTYASKTVVAVYAGYQNFATLCSDGSLLAWGINSQGQIGVNSATASFVDPQLMTASNRGAYTQSTFTPFYASGYTHSIVVDVTDKFFGVGDSSTGALGIGTFSTRRNAWVLGATGQLSTISNLNIIYLAAGRAHTLMLHGEQGCADGFVAIPGDCIYGCYGIANNASNVCSGQGTCPSMNTCNCKTNYFGAECDQYKCYGKWNNDTSVCSSNGDCSSFNVCTCNAGFYGQQCDGYACFGTVYNSTSVCGVVIMDNAVKLLIALVAFIIHPECALETEPAIYQMCVPVIVGIMVRDVKLIDALVVFSILLTYVLGTEHVVRQMFALATMDIMVRDVRLISALVVFIILLMCALQMEHAVLQINVVVTMDIMVRDVRHITAMEPYIILQVYVLAKEAALHQMHAHVIAGIMDNDVRLLTASVLFSILLMHALVTARVPCQMFVLVIAGIMVRDVRLISALVVFIILLTYVLGTEHVDHQMFVRATMDITDNDAKLINALVLFLILLLYAPATVHVFHQIRVPVTMDIMDNDVRHITAMEQYITQQTYVLVTGVVLHPIHVFAKMDSTDRDARLTNVLELFLILLMYVLEMAHVAHLIFVHVTADIMDNDVKLITVME</sequence>
<feature type="repeat" description="RCC1" evidence="1">
    <location>
        <begin position="114"/>
        <end position="168"/>
    </location>
</feature>
<feature type="repeat" description="RCC1" evidence="1">
    <location>
        <begin position="62"/>
        <end position="113"/>
    </location>
</feature>
<feature type="transmembrane region" description="Helical" evidence="2">
    <location>
        <begin position="652"/>
        <end position="670"/>
    </location>
</feature>
<dbReference type="Gene3D" id="2.130.10.30">
    <property type="entry name" value="Regulator of chromosome condensation 1/beta-lactamase-inhibitor protein II"/>
    <property type="match status" value="1"/>
</dbReference>
<dbReference type="GO" id="GO:0005737">
    <property type="term" value="C:cytoplasm"/>
    <property type="evidence" value="ECO:0007669"/>
    <property type="project" value="TreeGrafter"/>
</dbReference>
<feature type="repeat" description="RCC1" evidence="1">
    <location>
        <begin position="284"/>
        <end position="341"/>
    </location>
</feature>
<organism evidence="5 6">
    <name type="scientific">Acrasis kona</name>
    <dbReference type="NCBI Taxonomy" id="1008807"/>
    <lineage>
        <taxon>Eukaryota</taxon>
        <taxon>Discoba</taxon>
        <taxon>Heterolobosea</taxon>
        <taxon>Tetramitia</taxon>
        <taxon>Eutetramitia</taxon>
        <taxon>Acrasidae</taxon>
        <taxon>Acrasis</taxon>
    </lineage>
</organism>
<feature type="transmembrane region" description="Helical" evidence="2">
    <location>
        <begin position="496"/>
        <end position="514"/>
    </location>
</feature>
<feature type="domain" description="EGF-like" evidence="3 4">
    <location>
        <begin position="421"/>
        <end position="432"/>
    </location>
</feature>
<dbReference type="EMBL" id="JAOPGA020001383">
    <property type="protein sequence ID" value="KAL0487900.1"/>
    <property type="molecule type" value="Genomic_DNA"/>
</dbReference>
<dbReference type="InterPro" id="IPR000408">
    <property type="entry name" value="Reg_chr_condens"/>
</dbReference>
<keyword evidence="2" id="KW-1133">Transmembrane helix</keyword>
<dbReference type="InterPro" id="IPR000742">
    <property type="entry name" value="EGF"/>
</dbReference>
<feature type="transmembrane region" description="Helical" evidence="2">
    <location>
        <begin position="774"/>
        <end position="796"/>
    </location>
</feature>
<dbReference type="PANTHER" id="PTHR45982">
    <property type="entry name" value="REGULATOR OF CHROMOSOME CONDENSATION"/>
    <property type="match status" value="1"/>
</dbReference>
<proteinExistence type="predicted"/>
<dbReference type="Pfam" id="PF13540">
    <property type="entry name" value="RCC1_2"/>
    <property type="match status" value="1"/>
</dbReference>
<accession>A0AAW2ZEK6</accession>
<evidence type="ECO:0000259" key="3">
    <source>
        <dbReference type="PROSITE" id="PS00022"/>
    </source>
</evidence>